<gene>
    <name evidence="2" type="ORF">Tco_0822727</name>
</gene>
<name>A0ABQ5AK53_9ASTR</name>
<organism evidence="2 3">
    <name type="scientific">Tanacetum coccineum</name>
    <dbReference type="NCBI Taxonomy" id="301880"/>
    <lineage>
        <taxon>Eukaryota</taxon>
        <taxon>Viridiplantae</taxon>
        <taxon>Streptophyta</taxon>
        <taxon>Embryophyta</taxon>
        <taxon>Tracheophyta</taxon>
        <taxon>Spermatophyta</taxon>
        <taxon>Magnoliopsida</taxon>
        <taxon>eudicotyledons</taxon>
        <taxon>Gunneridae</taxon>
        <taxon>Pentapetalae</taxon>
        <taxon>asterids</taxon>
        <taxon>campanulids</taxon>
        <taxon>Asterales</taxon>
        <taxon>Asteraceae</taxon>
        <taxon>Asteroideae</taxon>
        <taxon>Anthemideae</taxon>
        <taxon>Anthemidinae</taxon>
        <taxon>Tanacetum</taxon>
    </lineage>
</organism>
<dbReference type="Proteomes" id="UP001151760">
    <property type="component" value="Unassembled WGS sequence"/>
</dbReference>
<feature type="compositionally biased region" description="Basic and acidic residues" evidence="1">
    <location>
        <begin position="104"/>
        <end position="124"/>
    </location>
</feature>
<reference evidence="2" key="2">
    <citation type="submission" date="2022-01" db="EMBL/GenBank/DDBJ databases">
        <authorList>
            <person name="Yamashiro T."/>
            <person name="Shiraishi A."/>
            <person name="Satake H."/>
            <person name="Nakayama K."/>
        </authorList>
    </citation>
    <scope>NUCLEOTIDE SEQUENCE</scope>
</reference>
<proteinExistence type="predicted"/>
<evidence type="ECO:0000256" key="1">
    <source>
        <dbReference type="SAM" id="MobiDB-lite"/>
    </source>
</evidence>
<evidence type="ECO:0000313" key="3">
    <source>
        <dbReference type="Proteomes" id="UP001151760"/>
    </source>
</evidence>
<comment type="caution">
    <text evidence="2">The sequence shown here is derived from an EMBL/GenBank/DDBJ whole genome shotgun (WGS) entry which is preliminary data.</text>
</comment>
<accession>A0ABQ5AK53</accession>
<sequence length="124" mass="13797">MKKSYSIYREAMGLGCVSSVRGLRSALQNHLAVIDYFKVKVVVPNPVSDDGFVKVTRKHGKGKQNGKPRQIDGVRLTKPKPNNYYRPISKPVNVNGKASTSQPKENKEPSALKPYNKDKDVSNL</sequence>
<reference evidence="2" key="1">
    <citation type="journal article" date="2022" name="Int. J. Mol. Sci.">
        <title>Draft Genome of Tanacetum Coccineum: Genomic Comparison of Closely Related Tanacetum-Family Plants.</title>
        <authorList>
            <person name="Yamashiro T."/>
            <person name="Shiraishi A."/>
            <person name="Nakayama K."/>
            <person name="Satake H."/>
        </authorList>
    </citation>
    <scope>NUCLEOTIDE SEQUENCE</scope>
</reference>
<protein>
    <submittedName>
        <fullName evidence="2">Uncharacterized protein</fullName>
    </submittedName>
</protein>
<dbReference type="EMBL" id="BQNB010012280">
    <property type="protein sequence ID" value="GJT01558.1"/>
    <property type="molecule type" value="Genomic_DNA"/>
</dbReference>
<feature type="compositionally biased region" description="Basic residues" evidence="1">
    <location>
        <begin position="57"/>
        <end position="66"/>
    </location>
</feature>
<keyword evidence="3" id="KW-1185">Reference proteome</keyword>
<evidence type="ECO:0000313" key="2">
    <source>
        <dbReference type="EMBL" id="GJT01558.1"/>
    </source>
</evidence>
<feature type="region of interest" description="Disordered" evidence="1">
    <location>
        <begin position="57"/>
        <end position="124"/>
    </location>
</feature>